<protein>
    <submittedName>
        <fullName evidence="2">TIGR02680 family protein</fullName>
    </submittedName>
</protein>
<feature type="coiled-coil region" evidence="1">
    <location>
        <begin position="316"/>
        <end position="343"/>
    </location>
</feature>
<organism evidence="2 3">
    <name type="scientific">Nocardia uniformis</name>
    <dbReference type="NCBI Taxonomy" id="53432"/>
    <lineage>
        <taxon>Bacteria</taxon>
        <taxon>Bacillati</taxon>
        <taxon>Actinomycetota</taxon>
        <taxon>Actinomycetes</taxon>
        <taxon>Mycobacteriales</taxon>
        <taxon>Nocardiaceae</taxon>
        <taxon>Nocardia</taxon>
    </lineage>
</organism>
<feature type="coiled-coil region" evidence="1">
    <location>
        <begin position="957"/>
        <end position="1019"/>
    </location>
</feature>
<dbReference type="EMBL" id="JABELX010000008">
    <property type="protein sequence ID" value="NNH72798.1"/>
    <property type="molecule type" value="Genomic_DNA"/>
</dbReference>
<dbReference type="NCBIfam" id="TIGR02680">
    <property type="entry name" value="TIGR02680 family protein"/>
    <property type="match status" value="1"/>
</dbReference>
<evidence type="ECO:0000256" key="1">
    <source>
        <dbReference type="SAM" id="Coils"/>
    </source>
</evidence>
<accession>A0A849C4U2</accession>
<proteinExistence type="predicted"/>
<name>A0A849C4U2_9NOCA</name>
<comment type="caution">
    <text evidence="2">The sequence shown here is derived from an EMBL/GenBank/DDBJ whole genome shotgun (WGS) entry which is preliminary data.</text>
</comment>
<gene>
    <name evidence="2" type="ORF">HLB23_23535</name>
</gene>
<keyword evidence="1" id="KW-0175">Coiled coil</keyword>
<dbReference type="RefSeq" id="WP_067524031.1">
    <property type="nucleotide sequence ID" value="NZ_JABELX010000008.1"/>
</dbReference>
<dbReference type="Pfam" id="PF13558">
    <property type="entry name" value="SbcC_Walker_B"/>
    <property type="match status" value="1"/>
</dbReference>
<evidence type="ECO:0000313" key="2">
    <source>
        <dbReference type="EMBL" id="NNH72798.1"/>
    </source>
</evidence>
<reference evidence="2 3" key="1">
    <citation type="submission" date="2020-05" db="EMBL/GenBank/DDBJ databases">
        <title>MicrobeNet Type strains.</title>
        <authorList>
            <person name="Nicholson A.C."/>
        </authorList>
    </citation>
    <scope>NUCLEOTIDE SEQUENCE [LARGE SCALE GENOMIC DNA]</scope>
    <source>
        <strain evidence="2 3">JCM 3224</strain>
    </source>
</reference>
<dbReference type="InterPro" id="IPR013496">
    <property type="entry name" value="CHP02680"/>
</dbReference>
<sequence length="1408" mass="153592">MTETMDQPDTGVGQFGPEWLRAALDGGLPTPGRSRWQPLRVGIANLWEYDDAEFWFADGRLVLRGGNGAGKTKVLELTTLLLLRGEIAPSVLDPFGSQHRTMRFNLLPTGDGDDPRAPADAGLGYAWVEFGRMTLDGSAEYFTCGLGASARAGTGSANVTTWHFVTKRRLGQDFRLLDAGRAVEHKDLKKIEGVVVPTSAAAYRARLADELFGLSPESYDNLTELLKQLRKPKLGERLNPASLAMTLRDALPPLATHEVDQLADGWEHLEQLRLAMQRTEDAARAIAQFVRLGWQPWARVVMRRRSDEMASATTSLDKTTAAKKAAEQQLADAGELLARSETELGTTKRDYSDSNTALRELLESHSYQDAVAAAGRIDSLGQALSGVKAQVIHAAKHVDRERASESKAATTVAQAQANSERAGGAVRTTAEAITEASEPAGLAIAVARYLPDRDVDALAGELQSRTERFEHLRTLDATYSKEAKAAERSGQKVELAAESVDTARAGQDQALATVQVAAQLLEDQVRGWAANAEMSTGDISLVGSWCDLIAGMTEIDDTGSVPEHASVVDAMRAHVTQRREGWTRQAESLRLQRQPLSARLAEIAERLATVRAETDGAPPSPTLWRRRTRPELSERAGAPLWRLVNPMAGVDDAALATVEAALAGSGLLDAWVSPDGSVDFGVADLAVSHSRGDERGAHTLLAILEPVEAGGVSVETAARILGQFGWREGGFADDLDDRDWLAADGSWRVGGLAGRAEAAGPAAYLGTAAREAARVRLIATLEAEQVEVESHVADIDRQLGIARAALSRLVTEEKALPTTGERELAAAVVRWADRGRALLARTAELDVAERAHGADLTRRDEARAHFAEYASTHRFALTDLDAQQRALTDFRTYLERFGSALDKLVMAEEALDTAVGVHQDREKARQQAEVDLVDLETDQRRVQVQLDTARSALGEDQQQQIARKETIEKRIETLESELDRLTDQRGNARTACAVAEQTLNNHEASRADAERQRDAAMTALWEAVDSGLTHPLSLDPPQRQNVQSARELATAIRREVNVKAEQADAERAWRLCLQKLEELRQSLLPQQDARVLDDEDTLPRVEIHTDATLGFQLPPAAADTLAERVSQQRDGYDEEQQRVLATLLGSTFIEHLKERLDYTTRTFANINNHLAAHPTRQGHAVKVEWGADPADPDAASVVGALGKGYHELSSDRQEMVRQFLARKIDQARAEATAEGAADWKQQLTRALDYRGWLKITLQYRAGATSKFTLFDAAKHGAKSGGEKVVLLSQPLFAAAVVAYDAAAAHAPRWVWLDEAMTGVDAQVKASFMGLTVDFELDIMLTAHDEWCNYDTVPAVAVYDLARERHLPGVDVLPYLWCGGRLTSIDVDRLGVVESRAELSEGLFGFSDG</sequence>
<dbReference type="Proteomes" id="UP000586827">
    <property type="component" value="Unassembled WGS sequence"/>
</dbReference>
<dbReference type="InterPro" id="IPR027417">
    <property type="entry name" value="P-loop_NTPase"/>
</dbReference>
<keyword evidence="3" id="KW-1185">Reference proteome</keyword>
<evidence type="ECO:0000313" key="3">
    <source>
        <dbReference type="Proteomes" id="UP000586827"/>
    </source>
</evidence>
<dbReference type="SUPFAM" id="SSF52540">
    <property type="entry name" value="P-loop containing nucleoside triphosphate hydrolases"/>
    <property type="match status" value="1"/>
</dbReference>